<dbReference type="OrthoDB" id="28939at2759"/>
<feature type="compositionally biased region" description="Polar residues" evidence="1">
    <location>
        <begin position="79"/>
        <end position="95"/>
    </location>
</feature>
<feature type="region of interest" description="Disordered" evidence="1">
    <location>
        <begin position="194"/>
        <end position="219"/>
    </location>
</feature>
<keyword evidence="3" id="KW-1185">Reference proteome</keyword>
<dbReference type="PANTHER" id="PTHR16537">
    <property type="entry name" value="SJOEGREN SYNDROME/SCLERODERMA AUTOANTIGEN 1"/>
    <property type="match status" value="1"/>
</dbReference>
<dbReference type="EMBL" id="MU150231">
    <property type="protein sequence ID" value="KAF9469121.1"/>
    <property type="molecule type" value="Genomic_DNA"/>
</dbReference>
<dbReference type="AlphaFoldDB" id="A0A9P5YI62"/>
<dbReference type="Proteomes" id="UP000807353">
    <property type="component" value="Unassembled WGS sequence"/>
</dbReference>
<evidence type="ECO:0000256" key="1">
    <source>
        <dbReference type="SAM" id="MobiDB-lite"/>
    </source>
</evidence>
<gene>
    <name evidence="2" type="ORF">BDZ94DRAFT_1304250</name>
</gene>
<dbReference type="PANTHER" id="PTHR16537:SF1">
    <property type="entry name" value="PROTEIN ZNRD2"/>
    <property type="match status" value="1"/>
</dbReference>
<proteinExistence type="predicted"/>
<organism evidence="2 3">
    <name type="scientific">Collybia nuda</name>
    <dbReference type="NCBI Taxonomy" id="64659"/>
    <lineage>
        <taxon>Eukaryota</taxon>
        <taxon>Fungi</taxon>
        <taxon>Dikarya</taxon>
        <taxon>Basidiomycota</taxon>
        <taxon>Agaricomycotina</taxon>
        <taxon>Agaricomycetes</taxon>
        <taxon>Agaricomycetidae</taxon>
        <taxon>Agaricales</taxon>
        <taxon>Tricholomatineae</taxon>
        <taxon>Clitocybaceae</taxon>
        <taxon>Collybia</taxon>
    </lineage>
</organism>
<dbReference type="Pfam" id="PF06677">
    <property type="entry name" value="Auto_anti-p27"/>
    <property type="match status" value="2"/>
</dbReference>
<protein>
    <submittedName>
        <fullName evidence="2">Uncharacterized protein</fullName>
    </submittedName>
</protein>
<accession>A0A9P5YI62</accession>
<sequence>MSSVIDVSDRLGEYMLKGWVLTDKSCPTPGCSVPLMRSPSGRTPIIHFCANCDNGTGVPQPTPTISISDSSSTRNSASQISRSSTPPTEVSSVLSSPVFAPPVETEESIRRREQSDRASQEIGKRLLKGWAMLGDECTNSGCYGVPLVRPPKTGGEKDPRKVCVICGSVYLTEIDWDGRERLISAGLRPVNPDASGVMGTLNPHENTEVREEPTPIPRNTPAAQLAGTINTSGSFSIPGDMHLADNSTQAGGVQETLEVSSRALQSTIHTLSAHLSTLSSMNGYIVDPSSIGLTADTIGKVTQALSYVRQLQWSESQAQRL</sequence>
<feature type="compositionally biased region" description="Low complexity" evidence="1">
    <location>
        <begin position="66"/>
        <end position="78"/>
    </location>
</feature>
<evidence type="ECO:0000313" key="2">
    <source>
        <dbReference type="EMBL" id="KAF9469121.1"/>
    </source>
</evidence>
<feature type="compositionally biased region" description="Basic and acidic residues" evidence="1">
    <location>
        <begin position="107"/>
        <end position="120"/>
    </location>
</feature>
<name>A0A9P5YI62_9AGAR</name>
<feature type="region of interest" description="Disordered" evidence="1">
    <location>
        <begin position="60"/>
        <end position="120"/>
    </location>
</feature>
<comment type="caution">
    <text evidence="2">The sequence shown here is derived from an EMBL/GenBank/DDBJ whole genome shotgun (WGS) entry which is preliminary data.</text>
</comment>
<dbReference type="InterPro" id="IPR051888">
    <property type="entry name" value="UPF0148_domain"/>
</dbReference>
<evidence type="ECO:0000313" key="3">
    <source>
        <dbReference type="Proteomes" id="UP000807353"/>
    </source>
</evidence>
<dbReference type="InterPro" id="IPR009563">
    <property type="entry name" value="SSSCA1"/>
</dbReference>
<reference evidence="2" key="1">
    <citation type="submission" date="2020-11" db="EMBL/GenBank/DDBJ databases">
        <authorList>
            <consortium name="DOE Joint Genome Institute"/>
            <person name="Ahrendt S."/>
            <person name="Riley R."/>
            <person name="Andreopoulos W."/>
            <person name="Labutti K."/>
            <person name="Pangilinan J."/>
            <person name="Ruiz-Duenas F.J."/>
            <person name="Barrasa J.M."/>
            <person name="Sanchez-Garcia M."/>
            <person name="Camarero S."/>
            <person name="Miyauchi S."/>
            <person name="Serrano A."/>
            <person name="Linde D."/>
            <person name="Babiker R."/>
            <person name="Drula E."/>
            <person name="Ayuso-Fernandez I."/>
            <person name="Pacheco R."/>
            <person name="Padilla G."/>
            <person name="Ferreira P."/>
            <person name="Barriuso J."/>
            <person name="Kellner H."/>
            <person name="Castanera R."/>
            <person name="Alfaro M."/>
            <person name="Ramirez L."/>
            <person name="Pisabarro A.G."/>
            <person name="Kuo A."/>
            <person name="Tritt A."/>
            <person name="Lipzen A."/>
            <person name="He G."/>
            <person name="Yan M."/>
            <person name="Ng V."/>
            <person name="Cullen D."/>
            <person name="Martin F."/>
            <person name="Rosso M.-N."/>
            <person name="Henrissat B."/>
            <person name="Hibbett D."/>
            <person name="Martinez A.T."/>
            <person name="Grigoriev I.V."/>
        </authorList>
    </citation>
    <scope>NUCLEOTIDE SEQUENCE</scope>
    <source>
        <strain evidence="2">CBS 247.69</strain>
    </source>
</reference>